<evidence type="ECO:0000256" key="1">
    <source>
        <dbReference type="SAM" id="MobiDB-lite"/>
    </source>
</evidence>
<feature type="region of interest" description="Disordered" evidence="1">
    <location>
        <begin position="233"/>
        <end position="254"/>
    </location>
</feature>
<dbReference type="Gramene" id="KRH57505">
    <property type="protein sequence ID" value="KRH57505"/>
    <property type="gene ID" value="GLYMA_05G065000"/>
</dbReference>
<protein>
    <recommendedName>
        <fullName evidence="5">Retrotransposon Copia-like N-terminal domain-containing protein</fullName>
    </recommendedName>
</protein>
<organism evidence="2">
    <name type="scientific">Glycine max</name>
    <name type="common">Soybean</name>
    <name type="synonym">Glycine hispida</name>
    <dbReference type="NCBI Taxonomy" id="3847"/>
    <lineage>
        <taxon>Eukaryota</taxon>
        <taxon>Viridiplantae</taxon>
        <taxon>Streptophyta</taxon>
        <taxon>Embryophyta</taxon>
        <taxon>Tracheophyta</taxon>
        <taxon>Spermatophyta</taxon>
        <taxon>Magnoliopsida</taxon>
        <taxon>eudicotyledons</taxon>
        <taxon>Gunneridae</taxon>
        <taxon>Pentapetalae</taxon>
        <taxon>rosids</taxon>
        <taxon>fabids</taxon>
        <taxon>Fabales</taxon>
        <taxon>Fabaceae</taxon>
        <taxon>Papilionoideae</taxon>
        <taxon>50 kb inversion clade</taxon>
        <taxon>NPAAA clade</taxon>
        <taxon>indigoferoid/millettioid clade</taxon>
        <taxon>Phaseoleae</taxon>
        <taxon>Glycine</taxon>
        <taxon>Glycine subgen. Soja</taxon>
    </lineage>
</organism>
<evidence type="ECO:0000313" key="4">
    <source>
        <dbReference type="Proteomes" id="UP000008827"/>
    </source>
</evidence>
<evidence type="ECO:0008006" key="5">
    <source>
        <dbReference type="Google" id="ProtNLM"/>
    </source>
</evidence>
<gene>
    <name evidence="2" type="ORF">GLYMA_05G065000</name>
</gene>
<reference evidence="3" key="2">
    <citation type="submission" date="2018-02" db="UniProtKB">
        <authorList>
            <consortium name="EnsemblPlants"/>
        </authorList>
    </citation>
    <scope>IDENTIFICATION</scope>
    <source>
        <strain evidence="3">Williams 82</strain>
    </source>
</reference>
<proteinExistence type="predicted"/>
<dbReference type="AlphaFoldDB" id="A0A0R0JRN8"/>
<evidence type="ECO:0000313" key="2">
    <source>
        <dbReference type="EMBL" id="KRH57505.1"/>
    </source>
</evidence>
<reference evidence="2 3" key="1">
    <citation type="journal article" date="2010" name="Nature">
        <title>Genome sequence of the palaeopolyploid soybean.</title>
        <authorList>
            <person name="Schmutz J."/>
            <person name="Cannon S.B."/>
            <person name="Schlueter J."/>
            <person name="Ma J."/>
            <person name="Mitros T."/>
            <person name="Nelson W."/>
            <person name="Hyten D.L."/>
            <person name="Song Q."/>
            <person name="Thelen J.J."/>
            <person name="Cheng J."/>
            <person name="Xu D."/>
            <person name="Hellsten U."/>
            <person name="May G.D."/>
            <person name="Yu Y."/>
            <person name="Sakurai T."/>
            <person name="Umezawa T."/>
            <person name="Bhattacharyya M.K."/>
            <person name="Sandhu D."/>
            <person name="Valliyodan B."/>
            <person name="Lindquist E."/>
            <person name="Peto M."/>
            <person name="Grant D."/>
            <person name="Shu S."/>
            <person name="Goodstein D."/>
            <person name="Barry K."/>
            <person name="Futrell-Griggs M."/>
            <person name="Abernathy B."/>
            <person name="Du J."/>
            <person name="Tian Z."/>
            <person name="Zhu L."/>
            <person name="Gill N."/>
            <person name="Joshi T."/>
            <person name="Libault M."/>
            <person name="Sethuraman A."/>
            <person name="Zhang X.-C."/>
            <person name="Shinozaki K."/>
            <person name="Nguyen H.T."/>
            <person name="Wing R.A."/>
            <person name="Cregan P."/>
            <person name="Specht J."/>
            <person name="Grimwood J."/>
            <person name="Rokhsar D."/>
            <person name="Stacey G."/>
            <person name="Shoemaker R.C."/>
            <person name="Jackson S.A."/>
        </authorList>
    </citation>
    <scope>NUCLEOTIDE SEQUENCE</scope>
    <source>
        <strain evidence="3">cv. Williams 82</strain>
        <tissue evidence="2">Callus</tissue>
    </source>
</reference>
<reference evidence="2" key="3">
    <citation type="submission" date="2018-07" db="EMBL/GenBank/DDBJ databases">
        <title>WGS assembly of Glycine max.</title>
        <authorList>
            <person name="Schmutz J."/>
            <person name="Cannon S."/>
            <person name="Schlueter J."/>
            <person name="Ma J."/>
            <person name="Mitros T."/>
            <person name="Nelson W."/>
            <person name="Hyten D."/>
            <person name="Song Q."/>
            <person name="Thelen J."/>
            <person name="Cheng J."/>
            <person name="Xu D."/>
            <person name="Hellsten U."/>
            <person name="May G."/>
            <person name="Yu Y."/>
            <person name="Sakurai T."/>
            <person name="Umezawa T."/>
            <person name="Bhattacharyya M."/>
            <person name="Sandhu D."/>
            <person name="Valliyodan B."/>
            <person name="Lindquist E."/>
            <person name="Peto M."/>
            <person name="Grant D."/>
            <person name="Shu S."/>
            <person name="Goodstein D."/>
            <person name="Barry K."/>
            <person name="Futrell-Griggs M."/>
            <person name="Abernathy B."/>
            <person name="Du J."/>
            <person name="Tian Z."/>
            <person name="Zhu L."/>
            <person name="Gill N."/>
            <person name="Joshi T."/>
            <person name="Libault M."/>
            <person name="Sethuraman A."/>
            <person name="Zhang X."/>
            <person name="Shinozaki K."/>
            <person name="Nguyen H."/>
            <person name="Wing R."/>
            <person name="Cregan P."/>
            <person name="Specht J."/>
            <person name="Grimwood J."/>
            <person name="Rokhsar D."/>
            <person name="Stacey G."/>
            <person name="Shoemaker R."/>
            <person name="Jackson S."/>
        </authorList>
    </citation>
    <scope>NUCLEOTIDE SEQUENCE</scope>
    <source>
        <tissue evidence="2">Callus</tissue>
    </source>
</reference>
<dbReference type="Pfam" id="PF14223">
    <property type="entry name" value="Retrotran_gag_2"/>
    <property type="match status" value="1"/>
</dbReference>
<name>A0A0R0JRN8_SOYBN</name>
<accession>A0A0R0JRN8</accession>
<dbReference type="Proteomes" id="UP000008827">
    <property type="component" value="Chromosome 5"/>
</dbReference>
<dbReference type="EMBL" id="CM000838">
    <property type="protein sequence ID" value="KRH57505.1"/>
    <property type="molecule type" value="Genomic_DNA"/>
</dbReference>
<evidence type="ECO:0000313" key="3">
    <source>
        <dbReference type="EnsemblPlants" id="KRH57505"/>
    </source>
</evidence>
<keyword evidence="4" id="KW-1185">Reference proteome</keyword>
<dbReference type="InParanoid" id="A0A0R0JRN8"/>
<dbReference type="PANTHER" id="PTHR47481">
    <property type="match status" value="1"/>
</dbReference>
<dbReference type="PANTHER" id="PTHR47481:SF34">
    <property type="entry name" value="CCHC-TYPE DOMAIN-CONTAINING PROTEIN"/>
    <property type="match status" value="1"/>
</dbReference>
<dbReference type="EnsemblPlants" id="KRH57505">
    <property type="protein sequence ID" value="KRH57505"/>
    <property type="gene ID" value="GLYMA_05G065000"/>
</dbReference>
<dbReference type="OMA" id="SAQAHIT"/>
<sequence length="307" mass="33837">MATTNPTSSKSSLLLNASITFKLSRANYRAWKCQVTTLLSGIQVMGHIDGTISSQSPTIIQDGSSTPNPQYTNWFTIDQLIINLLLSAMTEANNLSFASYDTARSLWVAIEAQYANTSRSHVMSIKNQLQCCTKGDKSITDYLFSVKSLADELAVIDKSLSDDDVTLYVLNGLGAEYRDIAASIRTREHPFTFEELHSHLLAHDDYIRREEAQINVQVPTTNFAQHQRNSKQAGLLPLPSDGRGHVSSKPSQNMHPSLLTDRVIIHARLVALIPVVIDLHHDASTAPSSVILPNIAPNFCNATTHQL</sequence>